<evidence type="ECO:0000256" key="7">
    <source>
        <dbReference type="ARBA" id="ARBA00022660"/>
    </source>
</evidence>
<keyword evidence="10 17" id="KW-0249">Electron transport</keyword>
<dbReference type="GO" id="GO:0031966">
    <property type="term" value="C:mitochondrial membrane"/>
    <property type="evidence" value="ECO:0007669"/>
    <property type="project" value="UniProtKB-SubCell"/>
</dbReference>
<keyword evidence="13 17" id="KW-0830">Ubiquinone</keyword>
<sequence>MLEIIFSSVLIVVLMDWSLTINFMMICGLMLIFMLHDCGEYLLKLIMVMLSFWLVLLMMMVVSDSDKSLELFMIFMFLLISLQFVFYVDSLMMFYFAFEITALPMLLMIFGWGYQPDRLEAGMYMLCYTVIFSLPLLVGIYFIDSMIKSIPSVMMFFMLTLAFMVKFPMVGLHMWLPRAHVEAPAFGSMILAGVMLKLGGYGLIKLSYLIGDLIVKFSGSLVILSIMGGLIMSGICFTQSDMKMMIAYSSIVHMSLVLSGILSMHEMGLKGSIFMMIGHGLCSSGLFCILGVTYNRTHSRSFYLNKGLLTVIPIMSMWWFMFCSSNLSFPPCLNLPGELFLFGGIISWSSKLIPILLFLGCFSSMYSIYLFSFSQHGWLNLSYSFSSFYVKESLLMVLHWMPLNMIILDLSLLVC</sequence>
<comment type="subcellular location">
    <subcellularLocation>
        <location evidence="2 17">Mitochondrion membrane</location>
        <topology evidence="2 17">Multi-pass membrane protein</topology>
    </subcellularLocation>
</comment>
<comment type="function">
    <text evidence="1">Core subunit of the mitochondrial membrane respiratory chain NADH dehydrogenase (Complex I) that is believed to belong to the minimal assembly required for catalysis. Complex I functions in the transfer of electrons from NADH to the respiratory chain. The immediate electron acceptor for the enzyme is believed to be ubiquinone.</text>
</comment>
<reference evidence="19" key="1">
    <citation type="submission" date="2018-02" db="EMBL/GenBank/DDBJ databases">
        <title>Resolving the psyllid tree of life: Phylogenomic analysis of the superfamily Psylloidea (Hemiptera).</title>
        <authorList>
            <person name="Percy D.M."/>
            <person name="Sveinsson S."/>
            <person name="Lemmon A.R."/>
            <person name="Lemmon E.M."/>
            <person name="Ouvrard D."/>
            <person name="Burckhardt D."/>
        </authorList>
    </citation>
    <scope>NUCLEOTIDE SEQUENCE</scope>
    <source>
        <strain evidence="19">DP1.idba.136_circ</strain>
    </source>
</reference>
<feature type="transmembrane region" description="Helical" evidence="17">
    <location>
        <begin position="245"/>
        <end position="265"/>
    </location>
</feature>
<feature type="transmembrane region" description="Helical" evidence="17">
    <location>
        <begin position="9"/>
        <end position="35"/>
    </location>
</feature>
<feature type="transmembrane region" description="Helical" evidence="17">
    <location>
        <begin position="217"/>
        <end position="238"/>
    </location>
</feature>
<feature type="transmembrane region" description="Helical" evidence="17">
    <location>
        <begin position="271"/>
        <end position="290"/>
    </location>
</feature>
<feature type="transmembrane region" description="Helical" evidence="17">
    <location>
        <begin position="69"/>
        <end position="88"/>
    </location>
</feature>
<geneLocation type="mitochondrion" evidence="19"/>
<dbReference type="GO" id="GO:0042773">
    <property type="term" value="P:ATP synthesis coupled electron transport"/>
    <property type="evidence" value="ECO:0007669"/>
    <property type="project" value="InterPro"/>
</dbReference>
<dbReference type="GO" id="GO:0008137">
    <property type="term" value="F:NADH dehydrogenase (ubiquinone) activity"/>
    <property type="evidence" value="ECO:0007669"/>
    <property type="project" value="UniProtKB-UniRule"/>
</dbReference>
<evidence type="ECO:0000259" key="18">
    <source>
        <dbReference type="Pfam" id="PF00361"/>
    </source>
</evidence>
<dbReference type="PANTHER" id="PTHR43507">
    <property type="entry name" value="NADH-UBIQUINONE OXIDOREDUCTASE CHAIN 4"/>
    <property type="match status" value="1"/>
</dbReference>
<keyword evidence="7 17" id="KW-0679">Respiratory chain</keyword>
<dbReference type="InterPro" id="IPR003918">
    <property type="entry name" value="NADH_UbQ_OxRdtase"/>
</dbReference>
<evidence type="ECO:0000256" key="11">
    <source>
        <dbReference type="ARBA" id="ARBA00022989"/>
    </source>
</evidence>
<evidence type="ECO:0000256" key="10">
    <source>
        <dbReference type="ARBA" id="ARBA00022982"/>
    </source>
</evidence>
<evidence type="ECO:0000256" key="6">
    <source>
        <dbReference type="ARBA" id="ARBA00022448"/>
    </source>
</evidence>
<evidence type="ECO:0000256" key="17">
    <source>
        <dbReference type="RuleBase" id="RU003297"/>
    </source>
</evidence>
<feature type="transmembrane region" description="Helical" evidence="17">
    <location>
        <begin position="302"/>
        <end position="321"/>
    </location>
</feature>
<evidence type="ECO:0000256" key="4">
    <source>
        <dbReference type="ARBA" id="ARBA00012944"/>
    </source>
</evidence>
<evidence type="ECO:0000256" key="15">
    <source>
        <dbReference type="ARBA" id="ARBA00023136"/>
    </source>
</evidence>
<comment type="similarity">
    <text evidence="3 17">Belongs to the complex I subunit 4 family.</text>
</comment>
<feature type="transmembrane region" description="Helical" evidence="17">
    <location>
        <begin position="41"/>
        <end position="62"/>
    </location>
</feature>
<dbReference type="EC" id="7.1.1.2" evidence="4 17"/>
<proteinExistence type="inferred from homology"/>
<dbReference type="InterPro" id="IPR001750">
    <property type="entry name" value="ND/Mrp_TM"/>
</dbReference>
<keyword evidence="9" id="KW-1278">Translocase</keyword>
<evidence type="ECO:0000256" key="2">
    <source>
        <dbReference type="ARBA" id="ARBA00004225"/>
    </source>
</evidence>
<dbReference type="AlphaFoldDB" id="A0A344A2J1"/>
<comment type="function">
    <text evidence="17">Core subunit of the mitochondrial membrane respiratory chain NADH dehydrogenase (Complex I) which catalyzes electron transfer from NADH through the respiratory chain, using ubiquinone as an electron acceptor. Essential for the catalytic activity and assembly of complex I.</text>
</comment>
<keyword evidence="15 17" id="KW-0472">Membrane</keyword>
<feature type="transmembrane region" description="Helical" evidence="17">
    <location>
        <begin position="155"/>
        <end position="176"/>
    </location>
</feature>
<feature type="transmembrane region" description="Helical" evidence="17">
    <location>
        <begin position="355"/>
        <end position="374"/>
    </location>
</feature>
<accession>A0A344A2J1</accession>
<dbReference type="Pfam" id="PF00361">
    <property type="entry name" value="Proton_antipo_M"/>
    <property type="match status" value="1"/>
</dbReference>
<keyword evidence="8 17" id="KW-0812">Transmembrane</keyword>
<evidence type="ECO:0000256" key="12">
    <source>
        <dbReference type="ARBA" id="ARBA00023027"/>
    </source>
</evidence>
<evidence type="ECO:0000256" key="14">
    <source>
        <dbReference type="ARBA" id="ARBA00023128"/>
    </source>
</evidence>
<name>A0A344A2J1_9HEMI</name>
<evidence type="ECO:0000256" key="3">
    <source>
        <dbReference type="ARBA" id="ARBA00009025"/>
    </source>
</evidence>
<evidence type="ECO:0000256" key="16">
    <source>
        <dbReference type="ARBA" id="ARBA00049551"/>
    </source>
</evidence>
<keyword evidence="6 17" id="KW-0813">Transport</keyword>
<feature type="domain" description="NADH:quinone oxidoreductase/Mrp antiporter transmembrane" evidence="18">
    <location>
        <begin position="89"/>
        <end position="362"/>
    </location>
</feature>
<evidence type="ECO:0000256" key="13">
    <source>
        <dbReference type="ARBA" id="ARBA00023075"/>
    </source>
</evidence>
<keyword evidence="14 17" id="KW-0496">Mitochondrion</keyword>
<evidence type="ECO:0000256" key="9">
    <source>
        <dbReference type="ARBA" id="ARBA00022967"/>
    </source>
</evidence>
<dbReference type="GO" id="GO:0003954">
    <property type="term" value="F:NADH dehydrogenase activity"/>
    <property type="evidence" value="ECO:0007669"/>
    <property type="project" value="TreeGrafter"/>
</dbReference>
<evidence type="ECO:0000256" key="1">
    <source>
        <dbReference type="ARBA" id="ARBA00003257"/>
    </source>
</evidence>
<evidence type="ECO:0000256" key="5">
    <source>
        <dbReference type="ARBA" id="ARBA00021006"/>
    </source>
</evidence>
<feature type="transmembrane region" description="Helical" evidence="17">
    <location>
        <begin position="188"/>
        <end position="211"/>
    </location>
</feature>
<evidence type="ECO:0000313" key="19">
    <source>
        <dbReference type="EMBL" id="AWU48982.1"/>
    </source>
</evidence>
<dbReference type="GO" id="GO:0015990">
    <property type="term" value="P:electron transport coupled proton transport"/>
    <property type="evidence" value="ECO:0007669"/>
    <property type="project" value="TreeGrafter"/>
</dbReference>
<dbReference type="PANTHER" id="PTHR43507:SF20">
    <property type="entry name" value="NADH-UBIQUINONE OXIDOREDUCTASE CHAIN 4"/>
    <property type="match status" value="1"/>
</dbReference>
<comment type="catalytic activity">
    <reaction evidence="16 17">
        <text>a ubiquinone + NADH + 5 H(+)(in) = a ubiquinol + NAD(+) + 4 H(+)(out)</text>
        <dbReference type="Rhea" id="RHEA:29091"/>
        <dbReference type="Rhea" id="RHEA-COMP:9565"/>
        <dbReference type="Rhea" id="RHEA-COMP:9566"/>
        <dbReference type="ChEBI" id="CHEBI:15378"/>
        <dbReference type="ChEBI" id="CHEBI:16389"/>
        <dbReference type="ChEBI" id="CHEBI:17976"/>
        <dbReference type="ChEBI" id="CHEBI:57540"/>
        <dbReference type="ChEBI" id="CHEBI:57945"/>
        <dbReference type="EC" id="7.1.1.2"/>
    </reaction>
</comment>
<dbReference type="PRINTS" id="PR01437">
    <property type="entry name" value="NUOXDRDTASE4"/>
</dbReference>
<protein>
    <recommendedName>
        <fullName evidence="5 17">NADH-ubiquinone oxidoreductase chain 4</fullName>
        <ecNumber evidence="4 17">7.1.1.2</ecNumber>
    </recommendedName>
</protein>
<dbReference type="EMBL" id="MG989230">
    <property type="protein sequence ID" value="AWU48982.1"/>
    <property type="molecule type" value="Genomic_DNA"/>
</dbReference>
<evidence type="ECO:0000256" key="8">
    <source>
        <dbReference type="ARBA" id="ARBA00022692"/>
    </source>
</evidence>
<organism evidence="19">
    <name type="scientific">Livia junci</name>
    <dbReference type="NCBI Taxonomy" id="1449964"/>
    <lineage>
        <taxon>Eukaryota</taxon>
        <taxon>Metazoa</taxon>
        <taxon>Ecdysozoa</taxon>
        <taxon>Arthropoda</taxon>
        <taxon>Hexapoda</taxon>
        <taxon>Insecta</taxon>
        <taxon>Pterygota</taxon>
        <taxon>Neoptera</taxon>
        <taxon>Paraneoptera</taxon>
        <taxon>Hemiptera</taxon>
        <taxon>Sternorrhyncha</taxon>
        <taxon>Psylloidea</taxon>
        <taxon>Liviidae</taxon>
        <taxon>Livia</taxon>
    </lineage>
</organism>
<feature type="transmembrane region" description="Helical" evidence="17">
    <location>
        <begin position="121"/>
        <end position="143"/>
    </location>
</feature>
<feature type="transmembrane region" description="Helical" evidence="17">
    <location>
        <begin position="94"/>
        <end position="114"/>
    </location>
</feature>
<keyword evidence="11 17" id="KW-1133">Transmembrane helix</keyword>
<dbReference type="GO" id="GO:0048039">
    <property type="term" value="F:ubiquinone binding"/>
    <property type="evidence" value="ECO:0007669"/>
    <property type="project" value="TreeGrafter"/>
</dbReference>
<keyword evidence="12 17" id="KW-0520">NAD</keyword>
<gene>
    <name evidence="19" type="primary">nad4</name>
</gene>